<dbReference type="EMBL" id="CP073249">
    <property type="protein sequence ID" value="QUF02480.1"/>
    <property type="molecule type" value="Genomic_DNA"/>
</dbReference>
<dbReference type="PROSITE" id="PS50943">
    <property type="entry name" value="HTH_CROC1"/>
    <property type="match status" value="1"/>
</dbReference>
<organism evidence="2 3">
    <name type="scientific">Actinosynnema pretiosum subsp. pretiosum</name>
    <dbReference type="NCBI Taxonomy" id="103721"/>
    <lineage>
        <taxon>Bacteria</taxon>
        <taxon>Bacillati</taxon>
        <taxon>Actinomycetota</taxon>
        <taxon>Actinomycetes</taxon>
        <taxon>Pseudonocardiales</taxon>
        <taxon>Pseudonocardiaceae</taxon>
        <taxon>Actinosynnema</taxon>
    </lineage>
</organism>
<dbReference type="CDD" id="cd00093">
    <property type="entry name" value="HTH_XRE"/>
    <property type="match status" value="1"/>
</dbReference>
<dbReference type="SUPFAM" id="SSF47413">
    <property type="entry name" value="lambda repressor-like DNA-binding domains"/>
    <property type="match status" value="1"/>
</dbReference>
<evidence type="ECO:0000313" key="2">
    <source>
        <dbReference type="EMBL" id="QUF02480.1"/>
    </source>
</evidence>
<evidence type="ECO:0000259" key="1">
    <source>
        <dbReference type="PROSITE" id="PS50943"/>
    </source>
</evidence>
<dbReference type="Proteomes" id="UP000677152">
    <property type="component" value="Chromosome"/>
</dbReference>
<dbReference type="InterPro" id="IPR043917">
    <property type="entry name" value="DUF5753"/>
</dbReference>
<dbReference type="SMART" id="SM00530">
    <property type="entry name" value="HTH_XRE"/>
    <property type="match status" value="1"/>
</dbReference>
<evidence type="ECO:0000313" key="3">
    <source>
        <dbReference type="Proteomes" id="UP000677152"/>
    </source>
</evidence>
<dbReference type="AlphaFoldDB" id="A0AA45L3E2"/>
<dbReference type="Gene3D" id="1.10.260.40">
    <property type="entry name" value="lambda repressor-like DNA-binding domains"/>
    <property type="match status" value="1"/>
</dbReference>
<reference evidence="2" key="1">
    <citation type="submission" date="2021-04" db="EMBL/GenBank/DDBJ databases">
        <title>Genomic sequence of Actinosynnema pretiosum subsp. pretiosum ATCC 31280 (C-14919).</title>
        <authorList>
            <person name="Bai L."/>
            <person name="Wang X."/>
            <person name="Xiao Y."/>
        </authorList>
    </citation>
    <scope>NUCLEOTIDE SEQUENCE</scope>
    <source>
        <strain evidence="2">ATCC 31280</strain>
    </source>
</reference>
<proteinExistence type="predicted"/>
<dbReference type="GO" id="GO:0003677">
    <property type="term" value="F:DNA binding"/>
    <property type="evidence" value="ECO:0007669"/>
    <property type="project" value="InterPro"/>
</dbReference>
<protein>
    <submittedName>
        <fullName evidence="2">Helix-turn-helix domain-containing protein</fullName>
    </submittedName>
</protein>
<accession>A0AA45L3E2</accession>
<dbReference type="InterPro" id="IPR010982">
    <property type="entry name" value="Lambda_DNA-bd_dom_sf"/>
</dbReference>
<gene>
    <name evidence="2" type="ORF">KCV87_23800</name>
</gene>
<feature type="domain" description="HTH cro/C1-type" evidence="1">
    <location>
        <begin position="17"/>
        <end position="50"/>
    </location>
</feature>
<name>A0AA45L3E2_9PSEU</name>
<dbReference type="Pfam" id="PF19054">
    <property type="entry name" value="DUF5753"/>
    <property type="match status" value="1"/>
</dbReference>
<dbReference type="Pfam" id="PF13560">
    <property type="entry name" value="HTH_31"/>
    <property type="match status" value="1"/>
</dbReference>
<dbReference type="InterPro" id="IPR001387">
    <property type="entry name" value="Cro/C1-type_HTH"/>
</dbReference>
<sequence>MTRQGASFRQRRVSAELRALRIERGVSCAEVAQAIGVSESKISRMETGKRGLYAYDVAAILGFLQAPQKLRDDLIELVQAGETRNWHFVRQSNRVPPQWKDLLELEQQASALYNYETMIVPGLAQTAEYTRGILSVSDAIQEHELEALVAMRLGRQSVIGRIFLHLILDESVLMRKFGDPVMMHAQLRHLVAMSSRNKVTIQVLPLNSVMHPGLNGPFMHLEFTDQPGLVYIEGRDSHSFLEEDVHLDNAKSAWRKLLALALPPEASAALIDEHASKLI</sequence>